<comment type="caution">
    <text evidence="1">The sequence shown here is derived from an EMBL/GenBank/DDBJ whole genome shotgun (WGS) entry which is preliminary data.</text>
</comment>
<sequence>SDDRVVLLPPMNGCGSDESLPSGDSRLYSKSKEVVRVRVPDTTVISSLSSIVDPREHIDLAVCECRE</sequence>
<dbReference type="Proteomes" id="UP000236291">
    <property type="component" value="Unassembled WGS sequence"/>
</dbReference>
<organism evidence="1 2">
    <name type="scientific">Trifolium pratense</name>
    <name type="common">Red clover</name>
    <dbReference type="NCBI Taxonomy" id="57577"/>
    <lineage>
        <taxon>Eukaryota</taxon>
        <taxon>Viridiplantae</taxon>
        <taxon>Streptophyta</taxon>
        <taxon>Embryophyta</taxon>
        <taxon>Tracheophyta</taxon>
        <taxon>Spermatophyta</taxon>
        <taxon>Magnoliopsida</taxon>
        <taxon>eudicotyledons</taxon>
        <taxon>Gunneridae</taxon>
        <taxon>Pentapetalae</taxon>
        <taxon>rosids</taxon>
        <taxon>fabids</taxon>
        <taxon>Fabales</taxon>
        <taxon>Fabaceae</taxon>
        <taxon>Papilionoideae</taxon>
        <taxon>50 kb inversion clade</taxon>
        <taxon>NPAAA clade</taxon>
        <taxon>Hologalegina</taxon>
        <taxon>IRL clade</taxon>
        <taxon>Trifolieae</taxon>
        <taxon>Trifolium</taxon>
    </lineage>
</organism>
<gene>
    <name evidence="1" type="ORF">L195_g052193</name>
</gene>
<proteinExistence type="predicted"/>
<evidence type="ECO:0000313" key="1">
    <source>
        <dbReference type="EMBL" id="PNX60938.1"/>
    </source>
</evidence>
<reference evidence="1 2" key="1">
    <citation type="journal article" date="2014" name="Am. J. Bot.">
        <title>Genome assembly and annotation for red clover (Trifolium pratense; Fabaceae).</title>
        <authorList>
            <person name="Istvanek J."/>
            <person name="Jaros M."/>
            <person name="Krenek A."/>
            <person name="Repkova J."/>
        </authorList>
    </citation>
    <scope>NUCLEOTIDE SEQUENCE [LARGE SCALE GENOMIC DNA]</scope>
    <source>
        <strain evidence="2">cv. Tatra</strain>
        <tissue evidence="1">Young leaves</tissue>
    </source>
</reference>
<name>A0A2K3K3T8_TRIPR</name>
<evidence type="ECO:0000313" key="2">
    <source>
        <dbReference type="Proteomes" id="UP000236291"/>
    </source>
</evidence>
<reference evidence="1 2" key="2">
    <citation type="journal article" date="2017" name="Front. Plant Sci.">
        <title>Gene Classification and Mining of Molecular Markers Useful in Red Clover (Trifolium pratense) Breeding.</title>
        <authorList>
            <person name="Istvanek J."/>
            <person name="Dluhosova J."/>
            <person name="Dluhos P."/>
            <person name="Patkova L."/>
            <person name="Nedelnik J."/>
            <person name="Repkova J."/>
        </authorList>
    </citation>
    <scope>NUCLEOTIDE SEQUENCE [LARGE SCALE GENOMIC DNA]</scope>
    <source>
        <strain evidence="2">cv. Tatra</strain>
        <tissue evidence="1">Young leaves</tissue>
    </source>
</reference>
<dbReference type="EMBL" id="ASHM01084027">
    <property type="protein sequence ID" value="PNX60938.1"/>
    <property type="molecule type" value="Genomic_DNA"/>
</dbReference>
<feature type="non-terminal residue" evidence="1">
    <location>
        <position position="1"/>
    </location>
</feature>
<accession>A0A2K3K3T8</accession>
<dbReference type="AlphaFoldDB" id="A0A2K3K3T8"/>
<protein>
    <submittedName>
        <fullName evidence="1">Uncharacterized protein</fullName>
    </submittedName>
</protein>